<dbReference type="InterPro" id="IPR005659">
    <property type="entry name" value="Chemorcpt_Glu_NH3ase_CheD"/>
</dbReference>
<dbReference type="HAMAP" id="MF_01440">
    <property type="entry name" value="CheD"/>
    <property type="match status" value="1"/>
</dbReference>
<dbReference type="InterPro" id="IPR011324">
    <property type="entry name" value="Cytotoxic_necrot_fac-like_cat"/>
</dbReference>
<dbReference type="Proteomes" id="UP000603545">
    <property type="component" value="Unassembled WGS sequence"/>
</dbReference>
<keyword evidence="2 3" id="KW-0378">Hydrolase</keyword>
<dbReference type="Gene3D" id="3.30.1330.200">
    <property type="match status" value="1"/>
</dbReference>
<comment type="catalytic activity">
    <reaction evidence="3">
        <text>L-glutaminyl-[protein] + H2O = L-glutamyl-[protein] + NH4(+)</text>
        <dbReference type="Rhea" id="RHEA:16441"/>
        <dbReference type="Rhea" id="RHEA-COMP:10207"/>
        <dbReference type="Rhea" id="RHEA-COMP:10208"/>
        <dbReference type="ChEBI" id="CHEBI:15377"/>
        <dbReference type="ChEBI" id="CHEBI:28938"/>
        <dbReference type="ChEBI" id="CHEBI:29973"/>
        <dbReference type="ChEBI" id="CHEBI:30011"/>
        <dbReference type="EC" id="3.5.1.44"/>
    </reaction>
</comment>
<gene>
    <name evidence="3" type="primary">cheD</name>
    <name evidence="4" type="ORF">H8E80_06350</name>
</gene>
<dbReference type="EC" id="3.5.1.44" evidence="3"/>
<reference evidence="4 5" key="1">
    <citation type="submission" date="2020-08" db="EMBL/GenBank/DDBJ databases">
        <title>Bridging the membrane lipid divide: bacteria of the FCB group superphylum have the potential to synthesize archaeal ether lipids.</title>
        <authorList>
            <person name="Villanueva L."/>
            <person name="Von Meijenfeldt F.A.B."/>
            <person name="Westbye A.B."/>
            <person name="Yadav S."/>
            <person name="Hopmans E.C."/>
            <person name="Dutilh B.E."/>
            <person name="Sinninghe Damste J.S."/>
        </authorList>
    </citation>
    <scope>NUCLEOTIDE SEQUENCE [LARGE SCALE GENOMIC DNA]</scope>
    <source>
        <strain evidence="4">NIOZ-UU82</strain>
    </source>
</reference>
<dbReference type="AlphaFoldDB" id="A0A8J6TBX5"/>
<dbReference type="SUPFAM" id="SSF64438">
    <property type="entry name" value="CNF1/YfiH-like putative cysteine hydrolases"/>
    <property type="match status" value="1"/>
</dbReference>
<evidence type="ECO:0000256" key="2">
    <source>
        <dbReference type="ARBA" id="ARBA00022801"/>
    </source>
</evidence>
<dbReference type="EMBL" id="JACNLL010000058">
    <property type="protein sequence ID" value="MBC8199650.1"/>
    <property type="molecule type" value="Genomic_DNA"/>
</dbReference>
<dbReference type="PANTHER" id="PTHR35147">
    <property type="entry name" value="CHEMORECEPTOR GLUTAMINE DEAMIDASE CHED-RELATED"/>
    <property type="match status" value="1"/>
</dbReference>
<comment type="caution">
    <text evidence="4">The sequence shown here is derived from an EMBL/GenBank/DDBJ whole genome shotgun (WGS) entry which is preliminary data.</text>
</comment>
<accession>A0A8J6TBX5</accession>
<comment type="similarity">
    <text evidence="3">Belongs to the CheD family.</text>
</comment>
<name>A0A8J6TBX5_9BACT</name>
<dbReference type="Pfam" id="PF03975">
    <property type="entry name" value="CheD"/>
    <property type="match status" value="1"/>
</dbReference>
<evidence type="ECO:0000256" key="1">
    <source>
        <dbReference type="ARBA" id="ARBA00022500"/>
    </source>
</evidence>
<comment type="function">
    <text evidence="3">Probably deamidates glutamine residues to glutamate on methyl-accepting chemotaxis receptors (MCPs), playing an important role in chemotaxis.</text>
</comment>
<dbReference type="PANTHER" id="PTHR35147:SF3">
    <property type="entry name" value="CHEMORECEPTOR GLUTAMINE DEAMIDASE CHED 1-RELATED"/>
    <property type="match status" value="1"/>
</dbReference>
<organism evidence="4 5">
    <name type="scientific">Candidatus Desulfaltia bathyphila</name>
    <dbReference type="NCBI Taxonomy" id="2841697"/>
    <lineage>
        <taxon>Bacteria</taxon>
        <taxon>Pseudomonadati</taxon>
        <taxon>Thermodesulfobacteriota</taxon>
        <taxon>Desulfobacteria</taxon>
        <taxon>Desulfobacterales</taxon>
        <taxon>Desulfobacterales incertae sedis</taxon>
        <taxon>Candidatus Desulfaltia</taxon>
    </lineage>
</organism>
<sequence>MKRFYNEKYKKNVIMLRSGEYFVSKNGEILYAVLGSCISVCLYDIEKKIGGMNHYLLPGMIHPDEILTSEVGRYGMYAMELLIGELIKHGARRENLAAKIFGGGNVLKFRRGDGDVTGSNIRFAKKFLELEGMPVKSEDLGGYSGRTIFFFTDTAKVLLKRFDAEKNQKILANERAYKSLVFHKRVAEPSDSVVLF</sequence>
<keyword evidence="1 3" id="KW-0145">Chemotaxis</keyword>
<dbReference type="GO" id="GO:0050568">
    <property type="term" value="F:protein-glutamine glutaminase activity"/>
    <property type="evidence" value="ECO:0007669"/>
    <property type="project" value="UniProtKB-UniRule"/>
</dbReference>
<evidence type="ECO:0000313" key="5">
    <source>
        <dbReference type="Proteomes" id="UP000603545"/>
    </source>
</evidence>
<protein>
    <recommendedName>
        <fullName evidence="3">Probable chemoreceptor glutamine deamidase CheD</fullName>
        <ecNumber evidence="3">3.5.1.44</ecNumber>
    </recommendedName>
</protein>
<evidence type="ECO:0000256" key="3">
    <source>
        <dbReference type="HAMAP-Rule" id="MF_01440"/>
    </source>
</evidence>
<dbReference type="InterPro" id="IPR038592">
    <property type="entry name" value="CheD-like_sf"/>
</dbReference>
<dbReference type="CDD" id="cd16352">
    <property type="entry name" value="CheD"/>
    <property type="match status" value="1"/>
</dbReference>
<evidence type="ECO:0000313" key="4">
    <source>
        <dbReference type="EMBL" id="MBC8199650.1"/>
    </source>
</evidence>
<dbReference type="GO" id="GO:0006935">
    <property type="term" value="P:chemotaxis"/>
    <property type="evidence" value="ECO:0007669"/>
    <property type="project" value="UniProtKB-UniRule"/>
</dbReference>
<proteinExistence type="inferred from homology"/>